<name>A0A2N9AII6_METEX</name>
<proteinExistence type="predicted"/>
<feature type="region of interest" description="Disordered" evidence="1">
    <location>
        <begin position="78"/>
        <end position="124"/>
    </location>
</feature>
<accession>A0A2N9AII6</accession>
<evidence type="ECO:0000256" key="1">
    <source>
        <dbReference type="SAM" id="MobiDB-lite"/>
    </source>
</evidence>
<organism evidence="2 3">
    <name type="scientific">Methylorubrum extorquens</name>
    <name type="common">Methylobacterium dichloromethanicum</name>
    <name type="synonym">Methylobacterium extorquens</name>
    <dbReference type="NCBI Taxonomy" id="408"/>
    <lineage>
        <taxon>Bacteria</taxon>
        <taxon>Pseudomonadati</taxon>
        <taxon>Pseudomonadota</taxon>
        <taxon>Alphaproteobacteria</taxon>
        <taxon>Hyphomicrobiales</taxon>
        <taxon>Methylobacteriaceae</taxon>
        <taxon>Methylorubrum</taxon>
    </lineage>
</organism>
<evidence type="ECO:0000313" key="2">
    <source>
        <dbReference type="EMBL" id="SOR27175.1"/>
    </source>
</evidence>
<protein>
    <submittedName>
        <fullName evidence="2">Uncharacterized protein</fullName>
    </submittedName>
</protein>
<dbReference type="EMBL" id="LT962688">
    <property type="protein sequence ID" value="SOR27175.1"/>
    <property type="molecule type" value="Genomic_DNA"/>
</dbReference>
<evidence type="ECO:0000313" key="3">
    <source>
        <dbReference type="Proteomes" id="UP000233769"/>
    </source>
</evidence>
<dbReference type="AlphaFoldDB" id="A0A2N9AII6"/>
<dbReference type="Proteomes" id="UP000233769">
    <property type="component" value="Chromosome tk0001"/>
</dbReference>
<reference evidence="3" key="1">
    <citation type="submission" date="2017-10" db="EMBL/GenBank/DDBJ databases">
        <authorList>
            <person name="Regsiter A."/>
            <person name="William W."/>
        </authorList>
    </citation>
    <scope>NUCLEOTIDE SEQUENCE [LARGE SCALE GENOMIC DNA]</scope>
</reference>
<gene>
    <name evidence="2" type="ORF">TK0001_0573</name>
</gene>
<sequence>MSEPASFRDLIDVTFQGRERFATETGIDIKHVDVMKHRDSIAPDHWSAVVAASERLSLGVDMGMLAELRARRKAERLAARAAQAGERRSGAASDGGPFASERAKPLRCLSPHGSAGLATEGQSR</sequence>